<dbReference type="EMBL" id="FKIF01000006">
    <property type="protein sequence ID" value="SAI70612.1"/>
    <property type="molecule type" value="Genomic_DNA"/>
</dbReference>
<proteinExistence type="predicted"/>
<organism evidence="1 2">
    <name type="scientific">Bordetella ansorpii</name>
    <dbReference type="NCBI Taxonomy" id="288768"/>
    <lineage>
        <taxon>Bacteria</taxon>
        <taxon>Pseudomonadati</taxon>
        <taxon>Pseudomonadota</taxon>
        <taxon>Betaproteobacteria</taxon>
        <taxon>Burkholderiales</taxon>
        <taxon>Alcaligenaceae</taxon>
        <taxon>Bordetella</taxon>
    </lineage>
</organism>
<keyword evidence="2" id="KW-1185">Reference proteome</keyword>
<sequence>MQKQGDVSYVSGGVGQEESTYLKSVSGDYNLRLQFALSDGGAYVSDVEVRVKNGSGQEVLSAKSDGPIFYAKLPEGTYDLTVTYAGKPQSKKITLDGKGGTAQGFYWKGPT</sequence>
<evidence type="ECO:0008006" key="3">
    <source>
        <dbReference type="Google" id="ProtNLM"/>
    </source>
</evidence>
<dbReference type="Proteomes" id="UP000076848">
    <property type="component" value="Unassembled WGS sequence"/>
</dbReference>
<evidence type="ECO:0000313" key="1">
    <source>
        <dbReference type="EMBL" id="SAI70612.1"/>
    </source>
</evidence>
<evidence type="ECO:0000313" key="2">
    <source>
        <dbReference type="Proteomes" id="UP000076848"/>
    </source>
</evidence>
<dbReference type="STRING" id="288768.SAMEA3906486_03196"/>
<reference evidence="1 2" key="1">
    <citation type="submission" date="2016-04" db="EMBL/GenBank/DDBJ databases">
        <authorList>
            <consortium name="Pathogen Informatics"/>
        </authorList>
    </citation>
    <scope>NUCLEOTIDE SEQUENCE [LARGE SCALE GENOMIC DNA]</scope>
    <source>
        <strain evidence="1 2">H050680373</strain>
    </source>
</reference>
<dbReference type="SUPFAM" id="SSF49478">
    <property type="entry name" value="Cna protein B-type domain"/>
    <property type="match status" value="1"/>
</dbReference>
<dbReference type="AlphaFoldDB" id="A0A157SJH5"/>
<gene>
    <name evidence="1" type="ORF">SAMEA3906486_03196</name>
</gene>
<name>A0A157SJH5_9BORD</name>
<accession>A0A157SJH5</accession>
<protein>
    <recommendedName>
        <fullName evidence="3">Carboxypeptidase regulatory-like domain-containing protein</fullName>
    </recommendedName>
</protein>